<feature type="non-terminal residue" evidence="1">
    <location>
        <position position="1"/>
    </location>
</feature>
<dbReference type="PANTHER" id="PTHR36891:SF1">
    <property type="entry name" value="OS01G0127400 PROTEIN"/>
    <property type="match status" value="1"/>
</dbReference>
<dbReference type="EMBL" id="LAZR01052007">
    <property type="protein sequence ID" value="KKK83919.1"/>
    <property type="molecule type" value="Genomic_DNA"/>
</dbReference>
<reference evidence="1" key="1">
    <citation type="journal article" date="2015" name="Nature">
        <title>Complex archaea that bridge the gap between prokaryotes and eukaryotes.</title>
        <authorList>
            <person name="Spang A."/>
            <person name="Saw J.H."/>
            <person name="Jorgensen S.L."/>
            <person name="Zaremba-Niedzwiedzka K."/>
            <person name="Martijn J."/>
            <person name="Lind A.E."/>
            <person name="van Eijk R."/>
            <person name="Schleper C."/>
            <person name="Guy L."/>
            <person name="Ettema T.J."/>
        </authorList>
    </citation>
    <scope>NUCLEOTIDE SEQUENCE</scope>
</reference>
<evidence type="ECO:0000313" key="1">
    <source>
        <dbReference type="EMBL" id="KKK83919.1"/>
    </source>
</evidence>
<dbReference type="InterPro" id="IPR021763">
    <property type="entry name" value="DUF3326"/>
</dbReference>
<dbReference type="AlphaFoldDB" id="A0A0F9AZW2"/>
<accession>A0A0F9AZW2</accession>
<proteinExistence type="predicted"/>
<comment type="caution">
    <text evidence="1">The sequence shown here is derived from an EMBL/GenBank/DDBJ whole genome shotgun (WGS) entry which is preliminary data.</text>
</comment>
<dbReference type="PANTHER" id="PTHR36891">
    <property type="entry name" value="OS01G0127400 PROTEIN"/>
    <property type="match status" value="1"/>
</dbReference>
<protein>
    <recommendedName>
        <fullName evidence="2">DUF3326 domain-containing protein</fullName>
    </recommendedName>
</protein>
<gene>
    <name evidence="1" type="ORF">LCGC14_2788550</name>
</gene>
<evidence type="ECO:0008006" key="2">
    <source>
        <dbReference type="Google" id="ProtNLM"/>
    </source>
</evidence>
<dbReference type="Pfam" id="PF11805">
    <property type="entry name" value="DUF3326"/>
    <property type="match status" value="1"/>
</dbReference>
<organism evidence="1">
    <name type="scientific">marine sediment metagenome</name>
    <dbReference type="NCBI Taxonomy" id="412755"/>
    <lineage>
        <taxon>unclassified sequences</taxon>
        <taxon>metagenomes</taxon>
        <taxon>ecological metagenomes</taxon>
    </lineage>
</organism>
<sequence>VMIIPTGIGCVIGGHAGDAAPAAKLLGSCGDRIILHPNVVNASDINEMPDNAWYVEGSILDRFLEGSIELEETYQNRILLAVNYPVKPEIINAVSAARATIGAYIRIVELKTPLKMIGTLKNNVATGEITGWEELIEQVWQYDLDALAIASIIEVSDKVCLKYYKEGGTNPWGGVEAKLSKLLASELDMPVAHAPVEGNSEETQAAIYNNPQNPTMAAEAVTNCYLHCVLKGLHTAPRIGKGLSVDDIDVMVSPFGCWSRPHHACVEAKIPIIMVKENKCVLNHEPESEVILVKNYLEAAGAIMAMKAGISRESIHRPLEPTIILKD</sequence>
<name>A0A0F9AZW2_9ZZZZ</name>